<comment type="similarity">
    <text evidence="2">Belongs to the CWC22 family.</text>
</comment>
<dbReference type="InterPro" id="IPR003890">
    <property type="entry name" value="MIF4G-like_typ-3"/>
</dbReference>
<dbReference type="AlphaFoldDB" id="A0A6A7BUF7"/>
<keyword evidence="7" id="KW-1185">Reference proteome</keyword>
<feature type="non-terminal residue" evidence="6">
    <location>
        <position position="1"/>
    </location>
</feature>
<gene>
    <name evidence="6" type="ORF">K470DRAFT_196876</name>
</gene>
<dbReference type="SUPFAM" id="SSF48371">
    <property type="entry name" value="ARM repeat"/>
    <property type="match status" value="1"/>
</dbReference>
<dbReference type="PANTHER" id="PTHR18034">
    <property type="entry name" value="CELL CYCLE CONTROL PROTEIN CWF22-RELATED"/>
    <property type="match status" value="1"/>
</dbReference>
<keyword evidence="3" id="KW-0539">Nucleus</keyword>
<evidence type="ECO:0000256" key="4">
    <source>
        <dbReference type="SAM" id="MobiDB-lite"/>
    </source>
</evidence>
<dbReference type="SMART" id="SM00543">
    <property type="entry name" value="MIF4G"/>
    <property type="match status" value="1"/>
</dbReference>
<feature type="domain" description="MI" evidence="5">
    <location>
        <begin position="378"/>
        <end position="505"/>
    </location>
</feature>
<sequence>EADELSEGDFEGFDEDESEAAEPPAKKRRENPYVAPVTQGDQNPVAKYVPLSLGKPTTGEQEDLKQLRRQIQGQLNRLSNENMLSILQAVERIYSENPRQHVTSCLIELLMDLIINPSSLSETFVILHGAFCAAVYKVIGADFGAQLLERIVAEFAKWHLVEGEGKQLLNLVGFLSSLYSFQVVGSALVFDIMRLLLDELTETNTVLLLRLIQISGPQLRKDDPLALKTVIRLLQRNVDKAGLDNLPLRTRFMIETIHKLKDNRLKANAAGIAALVSETTTRFRKILGTLTSSRSSLRAREALNITMEDINSADKKGKWWLVGASYHDPSKMANGTVSAHEPSPNIEDDEDETPTSLPQEDDLSSLYRLAREQGMNTPVRVSIFVALVSSVNYKDAHTKLLKLNLKAKQSLEIPQVMLFCVRTENPYNPFYALVARQLCNQNRFARAFRFGLGWLVQKLQSKEGEEGEEDGEVFDLEKVMALAQFYGSLIAYEAMRVTVLKNVDFERVKGGKMGTFVELCLTRLLTKVGAKDVGRVFQNARAAPRMVSGLQTYLTRKVAKAGLGVGEKEKRRIKKQCESAVEALEAL</sequence>
<feature type="region of interest" description="Disordered" evidence="4">
    <location>
        <begin position="1"/>
        <end position="40"/>
    </location>
</feature>
<dbReference type="Gene3D" id="1.25.40.180">
    <property type="match status" value="1"/>
</dbReference>
<feature type="non-terminal residue" evidence="6">
    <location>
        <position position="587"/>
    </location>
</feature>
<dbReference type="PROSITE" id="PS51366">
    <property type="entry name" value="MI"/>
    <property type="match status" value="1"/>
</dbReference>
<dbReference type="PANTHER" id="PTHR18034:SF4">
    <property type="entry name" value="NUCLEOLAR MIF4G DOMAIN-CONTAINING PROTEIN 1"/>
    <property type="match status" value="1"/>
</dbReference>
<dbReference type="InterPro" id="IPR016024">
    <property type="entry name" value="ARM-type_fold"/>
</dbReference>
<dbReference type="InterPro" id="IPR050781">
    <property type="entry name" value="CWC22_splicing_factor"/>
</dbReference>
<name>A0A6A7BUF7_9PEZI</name>
<feature type="region of interest" description="Disordered" evidence="4">
    <location>
        <begin position="332"/>
        <end position="360"/>
    </location>
</feature>
<dbReference type="Pfam" id="PF02847">
    <property type="entry name" value="MA3"/>
    <property type="match status" value="1"/>
</dbReference>
<dbReference type="EMBL" id="MU006001">
    <property type="protein sequence ID" value="KAF2858881.1"/>
    <property type="molecule type" value="Genomic_DNA"/>
</dbReference>
<evidence type="ECO:0000259" key="5">
    <source>
        <dbReference type="PROSITE" id="PS51366"/>
    </source>
</evidence>
<reference evidence="6" key="1">
    <citation type="journal article" date="2020" name="Stud. Mycol.">
        <title>101 Dothideomycetes genomes: a test case for predicting lifestyles and emergence of pathogens.</title>
        <authorList>
            <person name="Haridas S."/>
            <person name="Albert R."/>
            <person name="Binder M."/>
            <person name="Bloem J."/>
            <person name="Labutti K."/>
            <person name="Salamov A."/>
            <person name="Andreopoulos B."/>
            <person name="Baker S."/>
            <person name="Barry K."/>
            <person name="Bills G."/>
            <person name="Bluhm B."/>
            <person name="Cannon C."/>
            <person name="Castanera R."/>
            <person name="Culley D."/>
            <person name="Daum C."/>
            <person name="Ezra D."/>
            <person name="Gonzalez J."/>
            <person name="Henrissat B."/>
            <person name="Kuo A."/>
            <person name="Liang C."/>
            <person name="Lipzen A."/>
            <person name="Lutzoni F."/>
            <person name="Magnuson J."/>
            <person name="Mondo S."/>
            <person name="Nolan M."/>
            <person name="Ohm R."/>
            <person name="Pangilinan J."/>
            <person name="Park H.-J."/>
            <person name="Ramirez L."/>
            <person name="Alfaro M."/>
            <person name="Sun H."/>
            <person name="Tritt A."/>
            <person name="Yoshinaga Y."/>
            <person name="Zwiers L.-H."/>
            <person name="Turgeon B."/>
            <person name="Goodwin S."/>
            <person name="Spatafora J."/>
            <person name="Crous P."/>
            <person name="Grigoriev I."/>
        </authorList>
    </citation>
    <scope>NUCLEOTIDE SEQUENCE</scope>
    <source>
        <strain evidence="6">CBS 480.64</strain>
    </source>
</reference>
<dbReference type="GO" id="GO:0005730">
    <property type="term" value="C:nucleolus"/>
    <property type="evidence" value="ECO:0007669"/>
    <property type="project" value="UniProtKB-SubCell"/>
</dbReference>
<dbReference type="Pfam" id="PF02854">
    <property type="entry name" value="MIF4G"/>
    <property type="match status" value="1"/>
</dbReference>
<evidence type="ECO:0000256" key="3">
    <source>
        <dbReference type="ARBA" id="ARBA00023242"/>
    </source>
</evidence>
<evidence type="ECO:0000256" key="2">
    <source>
        <dbReference type="ARBA" id="ARBA00006856"/>
    </source>
</evidence>
<dbReference type="SMART" id="SM00544">
    <property type="entry name" value="MA3"/>
    <property type="match status" value="1"/>
</dbReference>
<dbReference type="OrthoDB" id="361797at2759"/>
<evidence type="ECO:0000313" key="6">
    <source>
        <dbReference type="EMBL" id="KAF2858881.1"/>
    </source>
</evidence>
<comment type="subcellular location">
    <subcellularLocation>
        <location evidence="1">Nucleus</location>
        <location evidence="1">Nucleolus</location>
    </subcellularLocation>
</comment>
<dbReference type="GO" id="GO:0042274">
    <property type="term" value="P:ribosomal small subunit biogenesis"/>
    <property type="evidence" value="ECO:0007669"/>
    <property type="project" value="TreeGrafter"/>
</dbReference>
<proteinExistence type="inferred from homology"/>
<dbReference type="InterPro" id="IPR003891">
    <property type="entry name" value="Initiation_fac_eIF4g_MI"/>
</dbReference>
<feature type="compositionally biased region" description="Acidic residues" evidence="4">
    <location>
        <begin position="346"/>
        <end position="360"/>
    </location>
</feature>
<evidence type="ECO:0000256" key="1">
    <source>
        <dbReference type="ARBA" id="ARBA00004604"/>
    </source>
</evidence>
<dbReference type="GO" id="GO:0003723">
    <property type="term" value="F:RNA binding"/>
    <property type="evidence" value="ECO:0007669"/>
    <property type="project" value="InterPro"/>
</dbReference>
<protein>
    <submittedName>
        <fullName evidence="6">ARM repeat-containing protein</fullName>
    </submittedName>
</protein>
<feature type="compositionally biased region" description="Acidic residues" evidence="4">
    <location>
        <begin position="1"/>
        <end position="20"/>
    </location>
</feature>
<accession>A0A6A7BUF7</accession>
<organism evidence="6 7">
    <name type="scientific">Piedraia hortae CBS 480.64</name>
    <dbReference type="NCBI Taxonomy" id="1314780"/>
    <lineage>
        <taxon>Eukaryota</taxon>
        <taxon>Fungi</taxon>
        <taxon>Dikarya</taxon>
        <taxon>Ascomycota</taxon>
        <taxon>Pezizomycotina</taxon>
        <taxon>Dothideomycetes</taxon>
        <taxon>Dothideomycetidae</taxon>
        <taxon>Capnodiales</taxon>
        <taxon>Piedraiaceae</taxon>
        <taxon>Piedraia</taxon>
    </lineage>
</organism>
<dbReference type="Proteomes" id="UP000799421">
    <property type="component" value="Unassembled WGS sequence"/>
</dbReference>
<evidence type="ECO:0000313" key="7">
    <source>
        <dbReference type="Proteomes" id="UP000799421"/>
    </source>
</evidence>